<keyword evidence="2" id="KW-0812">Transmembrane</keyword>
<gene>
    <name evidence="3" type="ORF">EDD18DRAFT_1346315</name>
</gene>
<evidence type="ECO:0000313" key="3">
    <source>
        <dbReference type="EMBL" id="KAK0503452.1"/>
    </source>
</evidence>
<dbReference type="EMBL" id="JAUEPU010000004">
    <property type="protein sequence ID" value="KAK0503452.1"/>
    <property type="molecule type" value="Genomic_DNA"/>
</dbReference>
<feature type="compositionally biased region" description="Pro residues" evidence="1">
    <location>
        <begin position="14"/>
        <end position="23"/>
    </location>
</feature>
<organism evidence="3 4">
    <name type="scientific">Armillaria luteobubalina</name>
    <dbReference type="NCBI Taxonomy" id="153913"/>
    <lineage>
        <taxon>Eukaryota</taxon>
        <taxon>Fungi</taxon>
        <taxon>Dikarya</taxon>
        <taxon>Basidiomycota</taxon>
        <taxon>Agaricomycotina</taxon>
        <taxon>Agaricomycetes</taxon>
        <taxon>Agaricomycetidae</taxon>
        <taxon>Agaricales</taxon>
        <taxon>Marasmiineae</taxon>
        <taxon>Physalacriaceae</taxon>
        <taxon>Armillaria</taxon>
    </lineage>
</organism>
<keyword evidence="2" id="KW-0472">Membrane</keyword>
<dbReference type="AlphaFoldDB" id="A0AA39QI99"/>
<evidence type="ECO:0000256" key="2">
    <source>
        <dbReference type="SAM" id="Phobius"/>
    </source>
</evidence>
<keyword evidence="4" id="KW-1185">Reference proteome</keyword>
<proteinExistence type="predicted"/>
<reference evidence="3" key="1">
    <citation type="submission" date="2023-06" db="EMBL/GenBank/DDBJ databases">
        <authorList>
            <consortium name="Lawrence Berkeley National Laboratory"/>
            <person name="Ahrendt S."/>
            <person name="Sahu N."/>
            <person name="Indic B."/>
            <person name="Wong-Bajracharya J."/>
            <person name="Merenyi Z."/>
            <person name="Ke H.-M."/>
            <person name="Monk M."/>
            <person name="Kocsube S."/>
            <person name="Drula E."/>
            <person name="Lipzen A."/>
            <person name="Balint B."/>
            <person name="Henrissat B."/>
            <person name="Andreopoulos B."/>
            <person name="Martin F.M."/>
            <person name="Harder C.B."/>
            <person name="Rigling D."/>
            <person name="Ford K.L."/>
            <person name="Foster G.D."/>
            <person name="Pangilinan J."/>
            <person name="Papanicolaou A."/>
            <person name="Barry K."/>
            <person name="LaButti K."/>
            <person name="Viragh M."/>
            <person name="Koriabine M."/>
            <person name="Yan M."/>
            <person name="Riley R."/>
            <person name="Champramary S."/>
            <person name="Plett K.L."/>
            <person name="Tsai I.J."/>
            <person name="Slot J."/>
            <person name="Sipos G."/>
            <person name="Plett J."/>
            <person name="Nagy L.G."/>
            <person name="Grigoriev I.V."/>
        </authorList>
    </citation>
    <scope>NUCLEOTIDE SEQUENCE</scope>
    <source>
        <strain evidence="3">HWK02</strain>
    </source>
</reference>
<name>A0AA39QI99_9AGAR</name>
<evidence type="ECO:0000256" key="1">
    <source>
        <dbReference type="SAM" id="MobiDB-lite"/>
    </source>
</evidence>
<accession>A0AA39QI99</accession>
<protein>
    <submittedName>
        <fullName evidence="3">Uncharacterized protein</fullName>
    </submittedName>
</protein>
<feature type="compositionally biased region" description="Basic and acidic residues" evidence="1">
    <location>
        <begin position="1"/>
        <end position="12"/>
    </location>
</feature>
<feature type="transmembrane region" description="Helical" evidence="2">
    <location>
        <begin position="70"/>
        <end position="88"/>
    </location>
</feature>
<evidence type="ECO:0000313" key="4">
    <source>
        <dbReference type="Proteomes" id="UP001175228"/>
    </source>
</evidence>
<keyword evidence="2" id="KW-1133">Transmembrane helix</keyword>
<dbReference type="Proteomes" id="UP001175228">
    <property type="component" value="Unassembled WGS sequence"/>
</dbReference>
<comment type="caution">
    <text evidence="3">The sequence shown here is derived from an EMBL/GenBank/DDBJ whole genome shotgun (WGS) entry which is preliminary data.</text>
</comment>
<sequence>MPKALQRRDRGPAHPYPRPPIYSPPSGQRILAHQDIVDPRVVAHAAAHLVPPNLVVPGEPALEGGWPIQWFKVMIAVAVVVVSVGYFAHRLFHCPWLRLWLSH</sequence>
<feature type="region of interest" description="Disordered" evidence="1">
    <location>
        <begin position="1"/>
        <end position="23"/>
    </location>
</feature>